<feature type="compositionally biased region" description="Low complexity" evidence="1">
    <location>
        <begin position="51"/>
        <end position="66"/>
    </location>
</feature>
<evidence type="ECO:0000313" key="2">
    <source>
        <dbReference type="EMBL" id="KAG0282384.1"/>
    </source>
</evidence>
<evidence type="ECO:0000256" key="1">
    <source>
        <dbReference type="SAM" id="MobiDB-lite"/>
    </source>
</evidence>
<feature type="compositionally biased region" description="Basic and acidic residues" evidence="1">
    <location>
        <begin position="91"/>
        <end position="106"/>
    </location>
</feature>
<proteinExistence type="predicted"/>
<reference evidence="2 3" key="1">
    <citation type="journal article" date="2020" name="Fungal Divers.">
        <title>Resolving the Mortierellaceae phylogeny through synthesis of multi-gene phylogenetics and phylogenomics.</title>
        <authorList>
            <person name="Vandepol N."/>
            <person name="Liber J."/>
            <person name="Desiro A."/>
            <person name="Na H."/>
            <person name="Kennedy M."/>
            <person name="Barry K."/>
            <person name="Grigoriev I.V."/>
            <person name="Miller A.N."/>
            <person name="O'Donnell K."/>
            <person name="Stajich J.E."/>
            <person name="Bonito G."/>
        </authorList>
    </citation>
    <scope>NUCLEOTIDE SEQUENCE [LARGE SCALE GENOMIC DNA]</scope>
    <source>
        <strain evidence="2 3">AD045</strain>
    </source>
</reference>
<feature type="compositionally biased region" description="Polar residues" evidence="1">
    <location>
        <begin position="1"/>
        <end position="32"/>
    </location>
</feature>
<feature type="compositionally biased region" description="Polar residues" evidence="1">
    <location>
        <begin position="41"/>
        <end position="50"/>
    </location>
</feature>
<gene>
    <name evidence="2" type="ORF">BGZ96_000536</name>
</gene>
<evidence type="ECO:0000313" key="3">
    <source>
        <dbReference type="Proteomes" id="UP001194696"/>
    </source>
</evidence>
<feature type="compositionally biased region" description="Polar residues" evidence="1">
    <location>
        <begin position="107"/>
        <end position="121"/>
    </location>
</feature>
<comment type="caution">
    <text evidence="2">The sequence shown here is derived from an EMBL/GenBank/DDBJ whole genome shotgun (WGS) entry which is preliminary data.</text>
</comment>
<name>A0ABQ7JP17_9FUNG</name>
<keyword evidence="3" id="KW-1185">Reference proteome</keyword>
<dbReference type="Proteomes" id="UP001194696">
    <property type="component" value="Unassembled WGS sequence"/>
</dbReference>
<dbReference type="EMBL" id="JAAAIM010001075">
    <property type="protein sequence ID" value="KAG0282384.1"/>
    <property type="molecule type" value="Genomic_DNA"/>
</dbReference>
<protein>
    <submittedName>
        <fullName evidence="2">Uncharacterized protein</fullName>
    </submittedName>
</protein>
<sequence>MNNQQSKPSSYDPSAQETTSDRVQYSQGTAHSTHAHCETFDQATRDLQQLSQSGAGSGDAMASSMGGHHGRSSGAKENEESLREANSAVQLDRDVQQSRRGTDDSKQGSSGRDGSWATNPQELPYIE</sequence>
<organism evidence="2 3">
    <name type="scientific">Linnemannia gamsii</name>
    <dbReference type="NCBI Taxonomy" id="64522"/>
    <lineage>
        <taxon>Eukaryota</taxon>
        <taxon>Fungi</taxon>
        <taxon>Fungi incertae sedis</taxon>
        <taxon>Mucoromycota</taxon>
        <taxon>Mortierellomycotina</taxon>
        <taxon>Mortierellomycetes</taxon>
        <taxon>Mortierellales</taxon>
        <taxon>Mortierellaceae</taxon>
        <taxon>Linnemannia</taxon>
    </lineage>
</organism>
<feature type="region of interest" description="Disordered" evidence="1">
    <location>
        <begin position="1"/>
        <end position="127"/>
    </location>
</feature>
<feature type="compositionally biased region" description="Basic and acidic residues" evidence="1">
    <location>
        <begin position="74"/>
        <end position="83"/>
    </location>
</feature>
<accession>A0ABQ7JP17</accession>